<gene>
    <name evidence="1" type="ORF">S01H1_28680</name>
</gene>
<dbReference type="InterPro" id="IPR011659">
    <property type="entry name" value="WD40"/>
</dbReference>
<evidence type="ECO:0000313" key="1">
    <source>
        <dbReference type="EMBL" id="GAF86095.1"/>
    </source>
</evidence>
<organism evidence="1">
    <name type="scientific">marine sediment metagenome</name>
    <dbReference type="NCBI Taxonomy" id="412755"/>
    <lineage>
        <taxon>unclassified sequences</taxon>
        <taxon>metagenomes</taxon>
        <taxon>ecological metagenomes</taxon>
    </lineage>
</organism>
<dbReference type="AlphaFoldDB" id="X0UC98"/>
<feature type="non-terminal residue" evidence="1">
    <location>
        <position position="278"/>
    </location>
</feature>
<proteinExistence type="predicted"/>
<sequence>APDALKRGSYQHPDVSYDGKRILFSYCRADTRPRDTIRGHAGRYYHLYEMAADGRRVRQLTHGRFDDFSPKHLPNGKIVFVSTRRGGWHRCGNPGCENYTLALAEADGSNPRSISCHETNEWDPAVLADGRIIYTRWDYVDRHAVYYEQLWTVRADGSAPAAFYGNNTYNPVGLWEARQVPGSQRVIATAGAHHAMTAGSIVLVDVRKGVDGPEPLQRLTPDAPFPESEAVLLPRWRAVAGDALAPLSVEAKRWPGHCYRSPWALSETYFMAAYSFEP</sequence>
<dbReference type="SUPFAM" id="SSF82171">
    <property type="entry name" value="DPP6 N-terminal domain-like"/>
    <property type="match status" value="1"/>
</dbReference>
<accession>X0UC98</accession>
<dbReference type="EMBL" id="BARS01017541">
    <property type="protein sequence ID" value="GAF86095.1"/>
    <property type="molecule type" value="Genomic_DNA"/>
</dbReference>
<evidence type="ECO:0008006" key="2">
    <source>
        <dbReference type="Google" id="ProtNLM"/>
    </source>
</evidence>
<name>X0UC98_9ZZZZ</name>
<comment type="caution">
    <text evidence="1">The sequence shown here is derived from an EMBL/GenBank/DDBJ whole genome shotgun (WGS) entry which is preliminary data.</text>
</comment>
<feature type="non-terminal residue" evidence="1">
    <location>
        <position position="1"/>
    </location>
</feature>
<reference evidence="1" key="1">
    <citation type="journal article" date="2014" name="Front. Microbiol.">
        <title>High frequency of phylogenetically diverse reductive dehalogenase-homologous genes in deep subseafloor sedimentary metagenomes.</title>
        <authorList>
            <person name="Kawai M."/>
            <person name="Futagami T."/>
            <person name="Toyoda A."/>
            <person name="Takaki Y."/>
            <person name="Nishi S."/>
            <person name="Hori S."/>
            <person name="Arai W."/>
            <person name="Tsubouchi T."/>
            <person name="Morono Y."/>
            <person name="Uchiyama I."/>
            <person name="Ito T."/>
            <person name="Fujiyama A."/>
            <person name="Inagaki F."/>
            <person name="Takami H."/>
        </authorList>
    </citation>
    <scope>NUCLEOTIDE SEQUENCE</scope>
    <source>
        <strain evidence="1">Expedition CK06-06</strain>
    </source>
</reference>
<protein>
    <recommendedName>
        <fullName evidence="2">Dipeptidylpeptidase IV N-terminal domain-containing protein</fullName>
    </recommendedName>
</protein>
<dbReference type="InterPro" id="IPR011042">
    <property type="entry name" value="6-blade_b-propeller_TolB-like"/>
</dbReference>
<dbReference type="Pfam" id="PF07676">
    <property type="entry name" value="PD40"/>
    <property type="match status" value="1"/>
</dbReference>
<dbReference type="Gene3D" id="2.120.10.30">
    <property type="entry name" value="TolB, C-terminal domain"/>
    <property type="match status" value="1"/>
</dbReference>